<proteinExistence type="predicted"/>
<organism evidence="1 2">
    <name type="scientific">Crenobacter luteus</name>
    <dbReference type="NCBI Taxonomy" id="1452487"/>
    <lineage>
        <taxon>Bacteria</taxon>
        <taxon>Pseudomonadati</taxon>
        <taxon>Pseudomonadota</taxon>
        <taxon>Betaproteobacteria</taxon>
        <taxon>Neisseriales</taxon>
        <taxon>Neisseriaceae</taxon>
        <taxon>Crenobacter</taxon>
    </lineage>
</organism>
<comment type="caution">
    <text evidence="1">The sequence shown here is derived from an EMBL/GenBank/DDBJ whole genome shotgun (WGS) entry which is preliminary data.</text>
</comment>
<protein>
    <recommendedName>
        <fullName evidence="3">DUF1841 domain-containing protein</fullName>
    </recommendedName>
</protein>
<evidence type="ECO:0008006" key="3">
    <source>
        <dbReference type="Google" id="ProtNLM"/>
    </source>
</evidence>
<accession>A0A163CCR1</accession>
<gene>
    <name evidence="1" type="ORF">AVW16_11925</name>
</gene>
<dbReference type="InterPro" id="IPR014993">
    <property type="entry name" value="DUF1841"/>
</dbReference>
<reference evidence="2" key="1">
    <citation type="submission" date="2016-01" db="EMBL/GenBank/DDBJ databases">
        <title>Draft genome of Chromobacterium sp. F49.</title>
        <authorList>
            <person name="Hong K.W."/>
        </authorList>
    </citation>
    <scope>NUCLEOTIDE SEQUENCE [LARGE SCALE GENOMIC DNA]</scope>
    <source>
        <strain evidence="2">CN10</strain>
    </source>
</reference>
<dbReference type="STRING" id="1452487.AVW16_11925"/>
<dbReference type="AlphaFoldDB" id="A0A163CCR1"/>
<dbReference type="Proteomes" id="UP000076625">
    <property type="component" value="Unassembled WGS sequence"/>
</dbReference>
<keyword evidence="2" id="KW-1185">Reference proteome</keyword>
<name>A0A163CCR1_9NEIS</name>
<dbReference type="RefSeq" id="WP_066612780.1">
    <property type="nucleotide sequence ID" value="NZ_LQQU01000024.1"/>
</dbReference>
<evidence type="ECO:0000313" key="1">
    <source>
        <dbReference type="EMBL" id="KZE31475.1"/>
    </source>
</evidence>
<dbReference type="EMBL" id="LQQU01000024">
    <property type="protein sequence ID" value="KZE31475.1"/>
    <property type="molecule type" value="Genomic_DNA"/>
</dbReference>
<dbReference type="Pfam" id="PF08897">
    <property type="entry name" value="DUF1841"/>
    <property type="match status" value="1"/>
</dbReference>
<sequence>MFTPSRQDARQFFFDTWRKHKAGDPLTDLEKLTLSILIEHPEYHPIVDNPDRYGEREWRPEDGDTNPFLHMGLHLAIEEQLSIDQPFGIRALHDALARRHDARHAAQHEMMECLAEMIWHAQRNGGMPDVNLYLTCIRGRLGLGAEDVPRANPGDID</sequence>
<evidence type="ECO:0000313" key="2">
    <source>
        <dbReference type="Proteomes" id="UP000076625"/>
    </source>
</evidence>
<dbReference type="OrthoDB" id="9789432at2"/>